<dbReference type="AlphaFoldDB" id="A0A0V1J7G5"/>
<evidence type="ECO:0000313" key="1">
    <source>
        <dbReference type="EMBL" id="KRZ30896.1"/>
    </source>
</evidence>
<accession>A0A0V1J7G5</accession>
<name>A0A0V1J7G5_TRIPS</name>
<sequence length="104" mass="11671">MSYAIRQLRIANHQNETKLVENGAEQKGSRISVELGKMHENSCQIQCALNQVRLQWECRSCVTPICYLTSHKNSRICSAKPLKRLKVSSEVVDHAVSATALSDM</sequence>
<evidence type="ECO:0000313" key="2">
    <source>
        <dbReference type="Proteomes" id="UP000054826"/>
    </source>
</evidence>
<comment type="caution">
    <text evidence="1">The sequence shown here is derived from an EMBL/GenBank/DDBJ whole genome shotgun (WGS) entry which is preliminary data.</text>
</comment>
<dbReference type="EMBL" id="JYDV01000125">
    <property type="protein sequence ID" value="KRZ30896.1"/>
    <property type="molecule type" value="Genomic_DNA"/>
</dbReference>
<protein>
    <submittedName>
        <fullName evidence="1">Uncharacterized protein</fullName>
    </submittedName>
</protein>
<gene>
    <name evidence="1" type="ORF">T4C_8113</name>
</gene>
<organism evidence="1 2">
    <name type="scientific">Trichinella pseudospiralis</name>
    <name type="common">Parasitic roundworm</name>
    <dbReference type="NCBI Taxonomy" id="6337"/>
    <lineage>
        <taxon>Eukaryota</taxon>
        <taxon>Metazoa</taxon>
        <taxon>Ecdysozoa</taxon>
        <taxon>Nematoda</taxon>
        <taxon>Enoplea</taxon>
        <taxon>Dorylaimia</taxon>
        <taxon>Trichinellida</taxon>
        <taxon>Trichinellidae</taxon>
        <taxon>Trichinella</taxon>
    </lineage>
</organism>
<reference evidence="1 2" key="1">
    <citation type="submission" date="2015-01" db="EMBL/GenBank/DDBJ databases">
        <title>Evolution of Trichinella species and genotypes.</title>
        <authorList>
            <person name="Korhonen P.K."/>
            <person name="Edoardo P."/>
            <person name="Giuseppe L.R."/>
            <person name="Gasser R.B."/>
        </authorList>
    </citation>
    <scope>NUCLEOTIDE SEQUENCE [LARGE SCALE GENOMIC DNA]</scope>
    <source>
        <strain evidence="1">ISS176</strain>
    </source>
</reference>
<proteinExistence type="predicted"/>
<dbReference type="Proteomes" id="UP000054826">
    <property type="component" value="Unassembled WGS sequence"/>
</dbReference>